<evidence type="ECO:0000313" key="2">
    <source>
        <dbReference type="EMBL" id="CBL87336.1"/>
    </source>
</evidence>
<evidence type="ECO:0000313" key="3">
    <source>
        <dbReference type="EMBL" id="CBL87458.1"/>
    </source>
</evidence>
<dbReference type="EMBL" id="FQ032824">
    <property type="protein sequence ID" value="CBL87458.1"/>
    <property type="molecule type" value="Genomic_DNA"/>
</dbReference>
<protein>
    <submittedName>
        <fullName evidence="2">Gliding motility protein gldK</fullName>
    </submittedName>
</protein>
<dbReference type="PANTHER" id="PTHR23150">
    <property type="entry name" value="SULFATASE MODIFYING FACTOR 1, 2"/>
    <property type="match status" value="1"/>
</dbReference>
<organism evidence="2">
    <name type="scientific">uncultured Sphingobacteriia bacterium</name>
    <dbReference type="NCBI Taxonomy" id="246143"/>
    <lineage>
        <taxon>Bacteria</taxon>
        <taxon>Pseudomonadati</taxon>
        <taxon>Bacteroidota</taxon>
        <taxon>Sphingobacteriia</taxon>
        <taxon>environmental samples</taxon>
    </lineage>
</organism>
<dbReference type="PANTHER" id="PTHR23150:SF19">
    <property type="entry name" value="FORMYLGLYCINE-GENERATING ENZYME"/>
    <property type="match status" value="1"/>
</dbReference>
<dbReference type="InterPro" id="IPR042095">
    <property type="entry name" value="SUMF_sf"/>
</dbReference>
<dbReference type="Gene3D" id="3.90.1580.10">
    <property type="entry name" value="paralog of FGE (formylglycine-generating enzyme)"/>
    <property type="match status" value="2"/>
</dbReference>
<dbReference type="PROSITE" id="PS51257">
    <property type="entry name" value="PROKAR_LIPOPROTEIN"/>
    <property type="match status" value="1"/>
</dbReference>
<dbReference type="InterPro" id="IPR005532">
    <property type="entry name" value="SUMF_dom"/>
</dbReference>
<dbReference type="InterPro" id="IPR016187">
    <property type="entry name" value="CTDL_fold"/>
</dbReference>
<evidence type="ECO:0000259" key="1">
    <source>
        <dbReference type="Pfam" id="PF03781"/>
    </source>
</evidence>
<dbReference type="GO" id="GO:0120147">
    <property type="term" value="F:formylglycine-generating oxidase activity"/>
    <property type="evidence" value="ECO:0007669"/>
    <property type="project" value="TreeGrafter"/>
</dbReference>
<feature type="domain" description="Sulfatase-modifying factor enzyme-like" evidence="1">
    <location>
        <begin position="234"/>
        <end position="430"/>
    </location>
</feature>
<reference evidence="2" key="1">
    <citation type="submission" date="2010-05" db="EMBL/GenBank/DDBJ databases">
        <authorList>
            <person name="Genoscope - CEA"/>
        </authorList>
    </citation>
    <scope>NUCLEOTIDE SEQUENCE</scope>
</reference>
<accession>F4MMH3</accession>
<reference evidence="2" key="2">
    <citation type="journal article" date="2012" name="Environ. Microbiol.">
        <title>Genomic content of uncultured Bacteroidetes from contrasting oceanic provinces in the North Atlantic Ocean.</title>
        <authorList>
            <person name="Gomez-Pereira P.R."/>
            <person name="Schuler M."/>
            <person name="Fuchs B.M."/>
            <person name="Bennke C."/>
            <person name="Teeling H."/>
            <person name="Waldmann J."/>
            <person name="Richter M."/>
            <person name="Barbe V."/>
            <person name="Bataille E."/>
            <person name="Glockner F.O."/>
            <person name="Amann R."/>
        </authorList>
    </citation>
    <scope>NUCLEOTIDE SEQUENCE</scope>
</reference>
<dbReference type="Pfam" id="PF03781">
    <property type="entry name" value="FGE-sulfatase"/>
    <property type="match status" value="2"/>
</dbReference>
<dbReference type="AlphaFoldDB" id="F4MMH3"/>
<dbReference type="SUPFAM" id="SSF56436">
    <property type="entry name" value="C-type lectin-like"/>
    <property type="match status" value="1"/>
</dbReference>
<dbReference type="InterPro" id="IPR051043">
    <property type="entry name" value="Sulfatase_Mod_Factor_Kinase"/>
</dbReference>
<name>F4MMH3_9BACT</name>
<dbReference type="EMBL" id="FQ032818">
    <property type="protein sequence ID" value="CBL87336.1"/>
    <property type="molecule type" value="Genomic_DNA"/>
</dbReference>
<proteinExistence type="predicted"/>
<feature type="domain" description="Sulfatase-modifying factor enzyme-like" evidence="1">
    <location>
        <begin position="43"/>
        <end position="99"/>
    </location>
</feature>
<sequence>MKFSKILSALSMGLILVSCSSSDRGVLTGVERRPAPDVPKPYGMAFIPGGSFQMGIQGHDLLSRKTSPEMTSSVTAFYMDETEITNNEYRQFVEWTRDSLIHVALEDNGNNAGANQYMKENPITGKMEVNWEEGDVDFREMYLEAKESPDLATADDTDFGRLKGTVLTTEGKIDVNFVQFAYSEFDIVNAAYGQKDPDRLQNLYKDTSIAVYPDTLCIIRDFEYSYNEPFARRYFSHPAYDDYPVVGVTWDQANAFCAWRTQYSVNYTTEINKPREIDNYRLPSESEWEYAAQGGNDKPDYPWGGPYLRNSKGCLLANFKPNRGVYHNDGMTYPAPVESYWANNYGLYCMAGNVAEWTLTQYQEGSFAFYHDLNPSYRRDYDYNSGEDRTRNRKVVKGGSWSDMAYFLQTGTRSWEYANEPRSFIGFRCVTSAMGEGIE</sequence>
<gene>
    <name evidence="2" type="primary">gldK</name>
    <name evidence="2" type="ORF">S18_1049_0017</name>
    <name evidence="3" type="ORF">S18_858_0011</name>
</gene>